<protein>
    <submittedName>
        <fullName evidence="2">Uncharacterized protein</fullName>
    </submittedName>
</protein>
<keyword evidence="3" id="KW-1185">Reference proteome</keyword>
<name>A0AA36N4T3_9DINO</name>
<organism evidence="2 3">
    <name type="scientific">Effrenium voratum</name>
    <dbReference type="NCBI Taxonomy" id="2562239"/>
    <lineage>
        <taxon>Eukaryota</taxon>
        <taxon>Sar</taxon>
        <taxon>Alveolata</taxon>
        <taxon>Dinophyceae</taxon>
        <taxon>Suessiales</taxon>
        <taxon>Symbiodiniaceae</taxon>
        <taxon>Effrenium</taxon>
    </lineage>
</organism>
<sequence length="509" mass="57048">MTEASILSDKLRRYGTLGAGIIPDALATIRFLEATKAKAKASRAQKAPKASPSKAPAPASGSRTWKKPSGRGPLTRQEVSELLDETIRVQGIVQIEISQLARDLAKERSDKKKKKSLSIPEAYQRIKELKLPIDPLEELDLSEQAFQKLISQYENDEEVSVKAQLLLHPEPKGDTVRARSISVEKIIEIHQFMVVRMQKVLTEFLTLDQETRRSFSNKACETTAELLVSIAVEQQGVHCEDVEQAGLHENVLANHPEFARCTEQLANMMQHLTGSAQPRAEKACATHFFWNTWLLEADFLEVLRNMANHAQASKEFSKKVYEDYRAKSCNAGQAYRRFEDFNAAQPVLKEGLEDLTPVELQLCYDEYREDPEVQQAWNKAGVENSLNLASSLSLKPGASPEDKKGKKIKPSEIVEMQELMVDEMKRLCEASREAAKASQKPWQADTAMQMVQALASAAVERRYGASPEEVTMAGLQNAPTLQKNERFVRATEKQQEIIMTVASFCSQSQ</sequence>
<feature type="compositionally biased region" description="Low complexity" evidence="1">
    <location>
        <begin position="44"/>
        <end position="60"/>
    </location>
</feature>
<feature type="region of interest" description="Disordered" evidence="1">
    <location>
        <begin position="40"/>
        <end position="75"/>
    </location>
</feature>
<evidence type="ECO:0000256" key="1">
    <source>
        <dbReference type="SAM" id="MobiDB-lite"/>
    </source>
</evidence>
<dbReference type="AlphaFoldDB" id="A0AA36N4T3"/>
<evidence type="ECO:0000313" key="2">
    <source>
        <dbReference type="EMBL" id="CAJ1398750.1"/>
    </source>
</evidence>
<accession>A0AA36N4T3</accession>
<evidence type="ECO:0000313" key="3">
    <source>
        <dbReference type="Proteomes" id="UP001178507"/>
    </source>
</evidence>
<proteinExistence type="predicted"/>
<comment type="caution">
    <text evidence="2">The sequence shown here is derived from an EMBL/GenBank/DDBJ whole genome shotgun (WGS) entry which is preliminary data.</text>
</comment>
<dbReference type="Proteomes" id="UP001178507">
    <property type="component" value="Unassembled WGS sequence"/>
</dbReference>
<dbReference type="EMBL" id="CAUJNA010003309">
    <property type="protein sequence ID" value="CAJ1398750.1"/>
    <property type="molecule type" value="Genomic_DNA"/>
</dbReference>
<reference evidence="2" key="1">
    <citation type="submission" date="2023-08" db="EMBL/GenBank/DDBJ databases">
        <authorList>
            <person name="Chen Y."/>
            <person name="Shah S."/>
            <person name="Dougan E. K."/>
            <person name="Thang M."/>
            <person name="Chan C."/>
        </authorList>
    </citation>
    <scope>NUCLEOTIDE SEQUENCE</scope>
</reference>
<gene>
    <name evidence="2" type="ORF">EVOR1521_LOCUS22449</name>
</gene>